<dbReference type="CDD" id="cd05289">
    <property type="entry name" value="MDR_like_2"/>
    <property type="match status" value="1"/>
</dbReference>
<dbReference type="GO" id="GO:0016651">
    <property type="term" value="F:oxidoreductase activity, acting on NAD(P)H"/>
    <property type="evidence" value="ECO:0007669"/>
    <property type="project" value="TreeGrafter"/>
</dbReference>
<dbReference type="Gene3D" id="3.40.50.720">
    <property type="entry name" value="NAD(P)-binding Rossmann-like Domain"/>
    <property type="match status" value="1"/>
</dbReference>
<dbReference type="SUPFAM" id="SSF50129">
    <property type="entry name" value="GroES-like"/>
    <property type="match status" value="1"/>
</dbReference>
<keyword evidence="2" id="KW-0560">Oxidoreductase</keyword>
<accession>A0A0C2J7P6</accession>
<proteinExistence type="predicted"/>
<dbReference type="InterPro" id="IPR011032">
    <property type="entry name" value="GroES-like_sf"/>
</dbReference>
<keyword evidence="1" id="KW-0521">NADP</keyword>
<dbReference type="EMBL" id="JROO01000037">
    <property type="protein sequence ID" value="KIH97486.1"/>
    <property type="molecule type" value="Genomic_DNA"/>
</dbReference>
<dbReference type="AlphaFoldDB" id="A0A0C2J7P6"/>
<dbReference type="SMART" id="SM00829">
    <property type="entry name" value="PKS_ER"/>
    <property type="match status" value="1"/>
</dbReference>
<dbReference type="GO" id="GO:0070402">
    <property type="term" value="F:NADPH binding"/>
    <property type="evidence" value="ECO:0007669"/>
    <property type="project" value="TreeGrafter"/>
</dbReference>
<dbReference type="SUPFAM" id="SSF51735">
    <property type="entry name" value="NAD(P)-binding Rossmann-fold domains"/>
    <property type="match status" value="1"/>
</dbReference>
<dbReference type="Gene3D" id="3.90.180.10">
    <property type="entry name" value="Medium-chain alcohol dehydrogenases, catalytic domain"/>
    <property type="match status" value="1"/>
</dbReference>
<dbReference type="InterPro" id="IPR036291">
    <property type="entry name" value="NAD(P)-bd_dom_sf"/>
</dbReference>
<dbReference type="PANTHER" id="PTHR48106:SF18">
    <property type="entry name" value="QUINONE OXIDOREDUCTASE PIG3"/>
    <property type="match status" value="1"/>
</dbReference>
<protein>
    <submittedName>
        <fullName evidence="4">Alcohol dehydrogenase</fullName>
    </submittedName>
</protein>
<keyword evidence="5" id="KW-1185">Reference proteome</keyword>
<dbReference type="Proteomes" id="UP000031675">
    <property type="component" value="Unassembled WGS sequence"/>
</dbReference>
<sequence>MRVIGVSDFGGPEALREFDVDERHAGPGEVRIRVRAAAVNPTDTVARTGVYASRRGDTGSPQVPGMDAAGDIDEIGPGGSTVGDFAVGDAVMASVVPTGAHGAYSEHLVVPAESVARIPAGAGYAAASTLPMNGLTARLALDRTALEPGAALAVTGAAGAFGGYVVELAKAEGLRVIADAAEKDEQLVRDLGADVVVRRGDDVAARILEAEPGGVDAVADGAVHDDLVSPAVRDGGRMATVRGFKGDEQALQRGVVFHPVLVVDYHREQAKLDGLRKQAEDGVLSLRVARTFPADQAAEAHRLLEAGGVRGRLVLEF</sequence>
<evidence type="ECO:0000313" key="4">
    <source>
        <dbReference type="EMBL" id="KIH97486.1"/>
    </source>
</evidence>
<dbReference type="RefSeq" id="WP_040275456.1">
    <property type="nucleotide sequence ID" value="NZ_JROO01000037.1"/>
</dbReference>
<name>A0A0C2J7P6_9ACTN</name>
<dbReference type="Pfam" id="PF08240">
    <property type="entry name" value="ADH_N"/>
    <property type="match status" value="1"/>
</dbReference>
<dbReference type="InterPro" id="IPR013154">
    <property type="entry name" value="ADH-like_N"/>
</dbReference>
<organism evidence="4 5">
    <name type="scientific">Streptomonospora alba</name>
    <dbReference type="NCBI Taxonomy" id="183763"/>
    <lineage>
        <taxon>Bacteria</taxon>
        <taxon>Bacillati</taxon>
        <taxon>Actinomycetota</taxon>
        <taxon>Actinomycetes</taxon>
        <taxon>Streptosporangiales</taxon>
        <taxon>Nocardiopsidaceae</taxon>
        <taxon>Streptomonospora</taxon>
    </lineage>
</organism>
<dbReference type="Pfam" id="PF13602">
    <property type="entry name" value="ADH_zinc_N_2"/>
    <property type="match status" value="1"/>
</dbReference>
<evidence type="ECO:0000256" key="2">
    <source>
        <dbReference type="ARBA" id="ARBA00023002"/>
    </source>
</evidence>
<reference evidence="5" key="1">
    <citation type="journal article" date="2015" name="Chem. Biol.">
        <title>Structure, bioactivity, and resistance mechanism of streptomonomicin, an unusual lasso Peptide from an understudied halophilic actinomycete.</title>
        <authorList>
            <person name="Metelev M."/>
            <person name="Tietz J.I."/>
            <person name="Melby J.O."/>
            <person name="Blair P.M."/>
            <person name="Zhu L."/>
            <person name="Livnat I."/>
            <person name="Severinov K."/>
            <person name="Mitchell D.A."/>
        </authorList>
    </citation>
    <scope>NUCLEOTIDE SEQUENCE [LARGE SCALE GENOMIC DNA]</scope>
    <source>
        <strain evidence="5">YIM 90003</strain>
    </source>
</reference>
<evidence type="ECO:0000256" key="1">
    <source>
        <dbReference type="ARBA" id="ARBA00022857"/>
    </source>
</evidence>
<dbReference type="PANTHER" id="PTHR48106">
    <property type="entry name" value="QUINONE OXIDOREDUCTASE PIG3-RELATED"/>
    <property type="match status" value="1"/>
</dbReference>
<dbReference type="STRING" id="183763.LP52_18815"/>
<feature type="domain" description="Enoyl reductase (ER)" evidence="3">
    <location>
        <begin position="10"/>
        <end position="315"/>
    </location>
</feature>
<dbReference type="OrthoDB" id="2665481at2"/>
<evidence type="ECO:0000259" key="3">
    <source>
        <dbReference type="SMART" id="SM00829"/>
    </source>
</evidence>
<dbReference type="InterPro" id="IPR020843">
    <property type="entry name" value="ER"/>
</dbReference>
<evidence type="ECO:0000313" key="5">
    <source>
        <dbReference type="Proteomes" id="UP000031675"/>
    </source>
</evidence>
<comment type="caution">
    <text evidence="4">The sequence shown here is derived from an EMBL/GenBank/DDBJ whole genome shotgun (WGS) entry which is preliminary data.</text>
</comment>
<gene>
    <name evidence="4" type="ORF">LP52_18815</name>
</gene>